<dbReference type="OrthoDB" id="9809406at2"/>
<dbReference type="Pfam" id="PF10646">
    <property type="entry name" value="Germane"/>
    <property type="match status" value="1"/>
</dbReference>
<comment type="caution">
    <text evidence="2">The sequence shown here is derived from an EMBL/GenBank/DDBJ whole genome shotgun (WGS) entry which is preliminary data.</text>
</comment>
<dbReference type="Proteomes" id="UP000193136">
    <property type="component" value="Unassembled WGS sequence"/>
</dbReference>
<dbReference type="RefSeq" id="WP_085010406.1">
    <property type="nucleotide sequence ID" value="NZ_NAAD01000009.1"/>
</dbReference>
<sequence length="207" mass="23048">MGQRLLLIAFLLVLGVLGGLLARRYLVKTSDQPAPTIARPVRPTVMREVLLYFITADGHRLEAENRQVEDCPNDEECLLAILQSLVEGPNGERVPVLPARTRIRSVKIEDDLVAVDFSRDFIAAHPGGSHAELLTVYAVVDTLAVNFPYVRQVRFLVEGKAVDTIKGHVDLRAPVIADFRYVRSDSRLPELPDELFNVPSGETQRGR</sequence>
<organism evidence="2 3">
    <name type="scientific">Geothermobacter hydrogeniphilus</name>
    <dbReference type="NCBI Taxonomy" id="1969733"/>
    <lineage>
        <taxon>Bacteria</taxon>
        <taxon>Pseudomonadati</taxon>
        <taxon>Thermodesulfobacteriota</taxon>
        <taxon>Desulfuromonadia</taxon>
        <taxon>Desulfuromonadales</taxon>
        <taxon>Geothermobacteraceae</taxon>
        <taxon>Geothermobacter</taxon>
    </lineage>
</organism>
<evidence type="ECO:0000259" key="1">
    <source>
        <dbReference type="SMART" id="SM00909"/>
    </source>
</evidence>
<dbReference type="STRING" id="1969733.B5V00_08780"/>
<proteinExistence type="predicted"/>
<feature type="domain" description="GerMN" evidence="1">
    <location>
        <begin position="78"/>
        <end position="166"/>
    </location>
</feature>
<name>A0A1X0Y5M6_9BACT</name>
<protein>
    <recommendedName>
        <fullName evidence="1">GerMN domain-containing protein</fullName>
    </recommendedName>
</protein>
<dbReference type="AlphaFoldDB" id="A0A1X0Y5M6"/>
<reference evidence="2 3" key="1">
    <citation type="submission" date="2017-03" db="EMBL/GenBank/DDBJ databases">
        <title>Genome sequence of Geothermobacter sp. EPR-M, Deep-Sea Iron Reducer.</title>
        <authorList>
            <person name="Tully B."/>
            <person name="Savalia P."/>
            <person name="Abuyen K."/>
            <person name="Baughan C."/>
            <person name="Romero E."/>
            <person name="Ronkowski C."/>
            <person name="Torres B."/>
            <person name="Tremblay J."/>
            <person name="Trujillo A."/>
            <person name="Tyler M."/>
            <person name="Perez-Rodriguez I."/>
            <person name="Amend J."/>
        </authorList>
    </citation>
    <scope>NUCLEOTIDE SEQUENCE [LARGE SCALE GENOMIC DNA]</scope>
    <source>
        <strain evidence="2 3">EPR-M</strain>
    </source>
</reference>
<gene>
    <name evidence="2" type="ORF">B5V00_08780</name>
</gene>
<evidence type="ECO:0000313" key="2">
    <source>
        <dbReference type="EMBL" id="ORJ60334.1"/>
    </source>
</evidence>
<dbReference type="EMBL" id="NAAD01000009">
    <property type="protein sequence ID" value="ORJ60334.1"/>
    <property type="molecule type" value="Genomic_DNA"/>
</dbReference>
<accession>A0A1X0Y5M6</accession>
<keyword evidence="3" id="KW-1185">Reference proteome</keyword>
<evidence type="ECO:0000313" key="3">
    <source>
        <dbReference type="Proteomes" id="UP000193136"/>
    </source>
</evidence>
<dbReference type="InterPro" id="IPR019606">
    <property type="entry name" value="GerMN"/>
</dbReference>
<dbReference type="SMART" id="SM00909">
    <property type="entry name" value="Germane"/>
    <property type="match status" value="1"/>
</dbReference>